<dbReference type="EMBL" id="FWEW01003517">
    <property type="protein sequence ID" value="SLM39525.1"/>
    <property type="molecule type" value="Genomic_DNA"/>
</dbReference>
<name>A0A1W5D908_9LECA</name>
<accession>A0A1W5D908</accession>
<dbReference type="InterPro" id="IPR019363">
    <property type="entry name" value="LDAH"/>
</dbReference>
<evidence type="ECO:0000313" key="2">
    <source>
        <dbReference type="EMBL" id="SLM39525.1"/>
    </source>
</evidence>
<keyword evidence="3" id="KW-1185">Reference proteome</keyword>
<evidence type="ECO:0000313" key="3">
    <source>
        <dbReference type="Proteomes" id="UP000192927"/>
    </source>
</evidence>
<dbReference type="Proteomes" id="UP000192927">
    <property type="component" value="Unassembled WGS sequence"/>
</dbReference>
<evidence type="ECO:0000256" key="1">
    <source>
        <dbReference type="ARBA" id="ARBA00022801"/>
    </source>
</evidence>
<proteinExistence type="predicted"/>
<dbReference type="GO" id="GO:0016298">
    <property type="term" value="F:lipase activity"/>
    <property type="evidence" value="ECO:0007669"/>
    <property type="project" value="InterPro"/>
</dbReference>
<sequence>MPSPKPPLLPLTPHISPSSIFIAPPALLSPPTQTYHIFFLPGNPGLLSYYHGFLTRLSERLSSRADGARVFVGVRVGWLLRLPHFALVVGFLARVLMFFVSETVLAGLLKLVLDFPDDAAGTTAKFLKSPMGVRQALYMAKDEMNEITEDRWDKDIWGAATESERPRPKLIFYFGKRDHWVADHTRDELIAARAYREGGEEWKPRMLIDEEGIPHSFPIKHGAQVAEIVAGFVDEIIRADKP</sequence>
<organism evidence="2 3">
    <name type="scientific">Lasallia pustulata</name>
    <dbReference type="NCBI Taxonomy" id="136370"/>
    <lineage>
        <taxon>Eukaryota</taxon>
        <taxon>Fungi</taxon>
        <taxon>Dikarya</taxon>
        <taxon>Ascomycota</taxon>
        <taxon>Pezizomycotina</taxon>
        <taxon>Lecanoromycetes</taxon>
        <taxon>OSLEUM clade</taxon>
        <taxon>Umbilicariomycetidae</taxon>
        <taxon>Umbilicariales</taxon>
        <taxon>Umbilicariaceae</taxon>
        <taxon>Lasallia</taxon>
    </lineage>
</organism>
<keyword evidence="1" id="KW-0378">Hydrolase</keyword>
<dbReference type="Pfam" id="PF10230">
    <property type="entry name" value="LIDHydrolase"/>
    <property type="match status" value="2"/>
</dbReference>
<dbReference type="GO" id="GO:0019915">
    <property type="term" value="P:lipid storage"/>
    <property type="evidence" value="ECO:0007669"/>
    <property type="project" value="InterPro"/>
</dbReference>
<dbReference type="PANTHER" id="PTHR13390:SF0">
    <property type="entry name" value="LIPID DROPLET-ASSOCIATED HYDROLASE"/>
    <property type="match status" value="1"/>
</dbReference>
<dbReference type="AlphaFoldDB" id="A0A1W5D908"/>
<dbReference type="GO" id="GO:0005811">
    <property type="term" value="C:lipid droplet"/>
    <property type="evidence" value="ECO:0007669"/>
    <property type="project" value="InterPro"/>
</dbReference>
<reference evidence="3" key="1">
    <citation type="submission" date="2017-03" db="EMBL/GenBank/DDBJ databases">
        <authorList>
            <person name="Sharma R."/>
            <person name="Thines M."/>
        </authorList>
    </citation>
    <scope>NUCLEOTIDE SEQUENCE [LARGE SCALE GENOMIC DNA]</scope>
</reference>
<protein>
    <submittedName>
        <fullName evidence="2">Uncharacterized protein</fullName>
    </submittedName>
</protein>
<dbReference type="PANTHER" id="PTHR13390">
    <property type="entry name" value="LIPASE"/>
    <property type="match status" value="1"/>
</dbReference>